<dbReference type="InterPro" id="IPR036249">
    <property type="entry name" value="Thioredoxin-like_sf"/>
</dbReference>
<dbReference type="Gene3D" id="3.40.30.10">
    <property type="entry name" value="Glutaredoxin"/>
    <property type="match status" value="1"/>
</dbReference>
<evidence type="ECO:0000313" key="3">
    <source>
        <dbReference type="Proteomes" id="UP000253961"/>
    </source>
</evidence>
<dbReference type="Pfam" id="PF00578">
    <property type="entry name" value="AhpC-TSA"/>
    <property type="match status" value="1"/>
</dbReference>
<comment type="caution">
    <text evidence="2">The sequence shown here is derived from an EMBL/GenBank/DDBJ whole genome shotgun (WGS) entry which is preliminary data.</text>
</comment>
<dbReference type="Proteomes" id="UP000253961">
    <property type="component" value="Unassembled WGS sequence"/>
</dbReference>
<reference evidence="2 3" key="1">
    <citation type="submission" date="2018-07" db="EMBL/GenBank/DDBJ databases">
        <title>Pedobacter sp. nov., isolated from soil.</title>
        <authorList>
            <person name="Zhou L.Y."/>
            <person name="Du Z.J."/>
        </authorList>
    </citation>
    <scope>NUCLEOTIDE SEQUENCE [LARGE SCALE GENOMIC DNA]</scope>
    <source>
        <strain evidence="2 3">JDX94</strain>
    </source>
</reference>
<evidence type="ECO:0000313" key="2">
    <source>
        <dbReference type="EMBL" id="RDC56514.1"/>
    </source>
</evidence>
<keyword evidence="3" id="KW-1185">Reference proteome</keyword>
<dbReference type="EMBL" id="QPKV01000004">
    <property type="protein sequence ID" value="RDC56514.1"/>
    <property type="molecule type" value="Genomic_DNA"/>
</dbReference>
<dbReference type="InterPro" id="IPR050553">
    <property type="entry name" value="Thioredoxin_ResA/DsbE_sf"/>
</dbReference>
<dbReference type="CDD" id="cd02966">
    <property type="entry name" value="TlpA_like_family"/>
    <property type="match status" value="1"/>
</dbReference>
<protein>
    <submittedName>
        <fullName evidence="2">TlpA family protein disulfide reductase</fullName>
    </submittedName>
</protein>
<dbReference type="PROSITE" id="PS51352">
    <property type="entry name" value="THIOREDOXIN_2"/>
    <property type="match status" value="1"/>
</dbReference>
<evidence type="ECO:0000259" key="1">
    <source>
        <dbReference type="PROSITE" id="PS51352"/>
    </source>
</evidence>
<dbReference type="GO" id="GO:0016209">
    <property type="term" value="F:antioxidant activity"/>
    <property type="evidence" value="ECO:0007669"/>
    <property type="project" value="InterPro"/>
</dbReference>
<feature type="domain" description="Thioredoxin" evidence="1">
    <location>
        <begin position="110"/>
        <end position="246"/>
    </location>
</feature>
<organism evidence="2 3">
    <name type="scientific">Pedobacter chinensis</name>
    <dbReference type="NCBI Taxonomy" id="2282421"/>
    <lineage>
        <taxon>Bacteria</taxon>
        <taxon>Pseudomonadati</taxon>
        <taxon>Bacteroidota</taxon>
        <taxon>Sphingobacteriia</taxon>
        <taxon>Sphingobacteriales</taxon>
        <taxon>Sphingobacteriaceae</taxon>
        <taxon>Pedobacter</taxon>
    </lineage>
</organism>
<gene>
    <name evidence="2" type="ORF">DU508_13075</name>
</gene>
<sequence>MIMEYLFLKKFIKIYFFSQLICLSYLQVMAQSSKETTQSSKPTTYLLPDGKVFPIIKWDSLEQAWGKGRIMFMHNEEDDKKGIIHLVRLTDEMKQKIDKQKKEKEDSFAAMLNKPAPDFELPDMQGKHWSLKALRGKIIVLNFWFTSCVPCIQEMPELNKLVQAYANKDIVFLALTFNSAEQVKAFLEKRTFSYTVLPDSGDTDKKYAINSWPTSMVIDKEGNIKLIIQSSPKIQEELGGTIDSLL</sequence>
<name>A0A369PVI0_9SPHI</name>
<proteinExistence type="predicted"/>
<dbReference type="SUPFAM" id="SSF52833">
    <property type="entry name" value="Thioredoxin-like"/>
    <property type="match status" value="1"/>
</dbReference>
<dbReference type="AlphaFoldDB" id="A0A369PVI0"/>
<accession>A0A369PVI0</accession>
<dbReference type="PANTHER" id="PTHR42852">
    <property type="entry name" value="THIOL:DISULFIDE INTERCHANGE PROTEIN DSBE"/>
    <property type="match status" value="1"/>
</dbReference>
<dbReference type="GO" id="GO:0016491">
    <property type="term" value="F:oxidoreductase activity"/>
    <property type="evidence" value="ECO:0007669"/>
    <property type="project" value="InterPro"/>
</dbReference>
<dbReference type="PANTHER" id="PTHR42852:SF13">
    <property type="entry name" value="PROTEIN DIPZ"/>
    <property type="match status" value="1"/>
</dbReference>
<dbReference type="InterPro" id="IPR013766">
    <property type="entry name" value="Thioredoxin_domain"/>
</dbReference>
<dbReference type="InterPro" id="IPR000866">
    <property type="entry name" value="AhpC/TSA"/>
</dbReference>